<accession>A0AAJ1S2X4</accession>
<evidence type="ECO:0000256" key="1">
    <source>
        <dbReference type="ARBA" id="ARBA00001938"/>
    </source>
</evidence>
<dbReference type="SUPFAM" id="SSF47005">
    <property type="entry name" value="Peripheral subunit-binding domain of 2-oxo acid dehydrogenase complex"/>
    <property type="match status" value="1"/>
</dbReference>
<dbReference type="SUPFAM" id="SSF51230">
    <property type="entry name" value="Single hybrid motif"/>
    <property type="match status" value="1"/>
</dbReference>
<dbReference type="GO" id="GO:0045254">
    <property type="term" value="C:pyruvate dehydrogenase complex"/>
    <property type="evidence" value="ECO:0007669"/>
    <property type="project" value="InterPro"/>
</dbReference>
<dbReference type="GO" id="GO:0006086">
    <property type="term" value="P:pyruvate decarboxylation to acetyl-CoA"/>
    <property type="evidence" value="ECO:0007669"/>
    <property type="project" value="InterPro"/>
</dbReference>
<evidence type="ECO:0000256" key="6">
    <source>
        <dbReference type="RuleBase" id="RU003423"/>
    </source>
</evidence>
<evidence type="ECO:0000313" key="10">
    <source>
        <dbReference type="Proteomes" id="UP001229081"/>
    </source>
</evidence>
<dbReference type="Gene3D" id="2.40.50.100">
    <property type="match status" value="1"/>
</dbReference>
<dbReference type="InterPro" id="IPR011053">
    <property type="entry name" value="Single_hybrid_motif"/>
</dbReference>
<keyword evidence="3 6" id="KW-0808">Transferase</keyword>
<dbReference type="PANTHER" id="PTHR23151">
    <property type="entry name" value="DIHYDROLIPOAMIDE ACETYL/SUCCINYL-TRANSFERASE-RELATED"/>
    <property type="match status" value="1"/>
</dbReference>
<sequence>MPDVLMPRLSDTMTEGVVGQWLKHEGEVVRRGDVLAEIETDKATMELEAYDSGVLTRIIAPAGSTVPIGQPIAVIGDEAVGGTAKPVGEQATTPVSRALPVEASPAPPSTPTAPVRATPLVRTLAREHGIDLAGVTGTGPGGRIVRKDIEAVIDRPAVAAQPNASTTVPTATADDGDEQVPLSSIRRITAQRLTESAATPHFYLTAVVDAGALQRLRTELKTEFSGTGPKISVTDLMIRACAVTLRSHIHVNSSWGGDHLVRHSHVNIGCAVATDSGLLVPVVRDADRKSLNKIGVELHALVERARAGRLTPDEMTGGTFTISNLGMYGIDYFTAVINPPESAILAVGAVQDEAVVRNGRLAAATRMKLTLSIDHRVLDGATAAVFLRDLMHLLEHPLRILA</sequence>
<keyword evidence="4 6" id="KW-0450">Lipoyl</keyword>
<dbReference type="RefSeq" id="WP_205879518.1">
    <property type="nucleotide sequence ID" value="NZ_JAUFSA010000001.1"/>
</dbReference>
<dbReference type="EMBL" id="JAUFSA010000001">
    <property type="protein sequence ID" value="MDP7736466.1"/>
    <property type="molecule type" value="Genomic_DNA"/>
</dbReference>
<gene>
    <name evidence="9" type="ORF">QXL92_17135</name>
</gene>
<name>A0AAJ1S2X4_9MYCO</name>
<evidence type="ECO:0000256" key="3">
    <source>
        <dbReference type="ARBA" id="ARBA00022679"/>
    </source>
</evidence>
<dbReference type="PANTHER" id="PTHR23151:SF90">
    <property type="entry name" value="DIHYDROLIPOYLLYSINE-RESIDUE ACETYLTRANSFERASE COMPONENT OF PYRUVATE DEHYDROGENASE COMPLEX, MITOCHONDRIAL-RELATED"/>
    <property type="match status" value="1"/>
</dbReference>
<organism evidence="9 10">
    <name type="scientific">Mycobacterium paragordonae</name>
    <dbReference type="NCBI Taxonomy" id="1389713"/>
    <lineage>
        <taxon>Bacteria</taxon>
        <taxon>Bacillati</taxon>
        <taxon>Actinomycetota</taxon>
        <taxon>Actinomycetes</taxon>
        <taxon>Mycobacteriales</taxon>
        <taxon>Mycobacteriaceae</taxon>
        <taxon>Mycobacterium</taxon>
    </lineage>
</organism>
<proteinExistence type="inferred from homology"/>
<dbReference type="EC" id="2.3.1.-" evidence="6"/>
<dbReference type="InterPro" id="IPR036625">
    <property type="entry name" value="E3-bd_dom_sf"/>
</dbReference>
<protein>
    <recommendedName>
        <fullName evidence="6">Dihydrolipoamide acetyltransferase component of pyruvate dehydrogenase complex</fullName>
        <ecNumber evidence="6">2.3.1.-</ecNumber>
    </recommendedName>
</protein>
<evidence type="ECO:0000256" key="2">
    <source>
        <dbReference type="ARBA" id="ARBA00007317"/>
    </source>
</evidence>
<evidence type="ECO:0000313" key="9">
    <source>
        <dbReference type="EMBL" id="MDP7736466.1"/>
    </source>
</evidence>
<dbReference type="InterPro" id="IPR045257">
    <property type="entry name" value="E2/Pdx1"/>
</dbReference>
<evidence type="ECO:0000259" key="7">
    <source>
        <dbReference type="PROSITE" id="PS50968"/>
    </source>
</evidence>
<dbReference type="Proteomes" id="UP001229081">
    <property type="component" value="Unassembled WGS sequence"/>
</dbReference>
<dbReference type="AlphaFoldDB" id="A0AAJ1S2X4"/>
<dbReference type="Pfam" id="PF02817">
    <property type="entry name" value="E3_binding"/>
    <property type="match status" value="1"/>
</dbReference>
<dbReference type="PROSITE" id="PS50968">
    <property type="entry name" value="BIOTINYL_LIPOYL"/>
    <property type="match status" value="1"/>
</dbReference>
<dbReference type="PROSITE" id="PS51826">
    <property type="entry name" value="PSBD"/>
    <property type="match status" value="1"/>
</dbReference>
<dbReference type="InterPro" id="IPR001078">
    <property type="entry name" value="2-oxoacid_DH_actylTfrase"/>
</dbReference>
<dbReference type="Pfam" id="PF00198">
    <property type="entry name" value="2-oxoacid_dh"/>
    <property type="match status" value="1"/>
</dbReference>
<keyword evidence="5 6" id="KW-0012">Acyltransferase</keyword>
<dbReference type="CDD" id="cd06849">
    <property type="entry name" value="lipoyl_domain"/>
    <property type="match status" value="1"/>
</dbReference>
<evidence type="ECO:0000259" key="8">
    <source>
        <dbReference type="PROSITE" id="PS51826"/>
    </source>
</evidence>
<dbReference type="SUPFAM" id="SSF52777">
    <property type="entry name" value="CoA-dependent acyltransferases"/>
    <property type="match status" value="1"/>
</dbReference>
<dbReference type="InterPro" id="IPR023213">
    <property type="entry name" value="CAT-like_dom_sf"/>
</dbReference>
<dbReference type="InterPro" id="IPR003016">
    <property type="entry name" value="2-oxoA_DH_lipoyl-BS"/>
</dbReference>
<feature type="domain" description="Peripheral subunit-binding (PSBD)" evidence="8">
    <location>
        <begin position="116"/>
        <end position="153"/>
    </location>
</feature>
<evidence type="ECO:0000256" key="5">
    <source>
        <dbReference type="ARBA" id="ARBA00023315"/>
    </source>
</evidence>
<dbReference type="Pfam" id="PF00364">
    <property type="entry name" value="Biotin_lipoyl"/>
    <property type="match status" value="1"/>
</dbReference>
<dbReference type="PROSITE" id="PS00189">
    <property type="entry name" value="LIPOYL"/>
    <property type="match status" value="1"/>
</dbReference>
<dbReference type="Gene3D" id="4.10.320.10">
    <property type="entry name" value="E3-binding domain"/>
    <property type="match status" value="1"/>
</dbReference>
<dbReference type="GO" id="GO:0016746">
    <property type="term" value="F:acyltransferase activity"/>
    <property type="evidence" value="ECO:0007669"/>
    <property type="project" value="UniProtKB-KW"/>
</dbReference>
<evidence type="ECO:0000256" key="4">
    <source>
        <dbReference type="ARBA" id="ARBA00022823"/>
    </source>
</evidence>
<comment type="caution">
    <text evidence="9">The sequence shown here is derived from an EMBL/GenBank/DDBJ whole genome shotgun (WGS) entry which is preliminary data.</text>
</comment>
<comment type="similarity">
    <text evidence="2 6">Belongs to the 2-oxoacid dehydrogenase family.</text>
</comment>
<dbReference type="InterPro" id="IPR000089">
    <property type="entry name" value="Biotin_lipoyl"/>
</dbReference>
<dbReference type="InterPro" id="IPR004167">
    <property type="entry name" value="PSBD"/>
</dbReference>
<comment type="cofactor">
    <cofactor evidence="1 6">
        <name>(R)-lipoate</name>
        <dbReference type="ChEBI" id="CHEBI:83088"/>
    </cofactor>
</comment>
<feature type="domain" description="Lipoyl-binding" evidence="7">
    <location>
        <begin position="1"/>
        <end position="76"/>
    </location>
</feature>
<dbReference type="Gene3D" id="3.30.559.10">
    <property type="entry name" value="Chloramphenicol acetyltransferase-like domain"/>
    <property type="match status" value="1"/>
</dbReference>
<reference evidence="9" key="1">
    <citation type="submission" date="2023-06" db="EMBL/GenBank/DDBJ databases">
        <title>Identification of two novel mycobacterium reveal diversities and complexities of Mycobacterium gordonae clade.</title>
        <authorList>
            <person name="Matsumoto Y."/>
            <person name="Nakamura S."/>
            <person name="Motooka D."/>
            <person name="Fukushima K."/>
        </authorList>
    </citation>
    <scope>NUCLEOTIDE SEQUENCE</scope>
    <source>
        <strain evidence="9">TY812</strain>
    </source>
</reference>
<dbReference type="FunFam" id="3.30.559.10:FF:000007">
    <property type="entry name" value="Dihydrolipoamide acetyltransferase component of pyruvate dehydrogenase complex"/>
    <property type="match status" value="1"/>
</dbReference>